<keyword evidence="1" id="KW-0812">Transmembrane</keyword>
<feature type="transmembrane region" description="Helical" evidence="1">
    <location>
        <begin position="92"/>
        <end position="118"/>
    </location>
</feature>
<reference evidence="2 3" key="1">
    <citation type="journal article" date="2018" name="Int. J. Syst. Evol. Microbiol.">
        <title>Glycomyces paridis sp. nov., isolated from the medicinal plant Paris polyphylla.</title>
        <authorList>
            <person name="Fang X.M."/>
            <person name="Bai J.L."/>
            <person name="Su J."/>
            <person name="Zhao L.L."/>
            <person name="Liu H.Y."/>
            <person name="Ma B.P."/>
            <person name="Zhang Y.Q."/>
            <person name="Yu L.Y."/>
        </authorList>
    </citation>
    <scope>NUCLEOTIDE SEQUENCE [LARGE SCALE GENOMIC DNA]</scope>
    <source>
        <strain evidence="2 3">CPCC 204357</strain>
    </source>
</reference>
<evidence type="ECO:0000256" key="1">
    <source>
        <dbReference type="SAM" id="Phobius"/>
    </source>
</evidence>
<keyword evidence="3" id="KW-1185">Reference proteome</keyword>
<evidence type="ECO:0000313" key="3">
    <source>
        <dbReference type="Proteomes" id="UP000305792"/>
    </source>
</evidence>
<proteinExistence type="predicted"/>
<name>A0A4S8PJA3_9ACTN</name>
<keyword evidence="1" id="KW-1133">Transmembrane helix</keyword>
<comment type="caution">
    <text evidence="2">The sequence shown here is derived from an EMBL/GenBank/DDBJ whole genome shotgun (WGS) entry which is preliminary data.</text>
</comment>
<keyword evidence="1" id="KW-0472">Membrane</keyword>
<feature type="transmembrane region" description="Helical" evidence="1">
    <location>
        <begin position="211"/>
        <end position="231"/>
    </location>
</feature>
<dbReference type="AlphaFoldDB" id="A0A4S8PJA3"/>
<organism evidence="2 3">
    <name type="scientific">Glycomyces paridis</name>
    <dbReference type="NCBI Taxonomy" id="2126555"/>
    <lineage>
        <taxon>Bacteria</taxon>
        <taxon>Bacillati</taxon>
        <taxon>Actinomycetota</taxon>
        <taxon>Actinomycetes</taxon>
        <taxon>Glycomycetales</taxon>
        <taxon>Glycomycetaceae</taxon>
        <taxon>Glycomyces</taxon>
    </lineage>
</organism>
<dbReference type="EMBL" id="STGX01000003">
    <property type="protein sequence ID" value="THV30768.1"/>
    <property type="molecule type" value="Genomic_DNA"/>
</dbReference>
<feature type="transmembrane region" description="Helical" evidence="1">
    <location>
        <begin position="138"/>
        <end position="156"/>
    </location>
</feature>
<dbReference type="Proteomes" id="UP000305792">
    <property type="component" value="Unassembled WGS sequence"/>
</dbReference>
<sequence>MTALTQRKYRFAAHLATDAARTLGLWTVAGFAVLLAASAIYRAAVGAYADFAVWALLVIPAAMLAAGWLHLHKAYPRAIANGLTRKELIAAFALYGAVAVLAAAALTQAGNAVIGLFSTFRGVEHHTGFYGLGWFDSVARPALWFAVGAAAGSAMIRFGRRWLGALVSALFISVAVYRSAVISLAVNLGQQVPDGDGTLIEIPLAVDENTLAWIDLALAAAVALAALALLARAPMRPKPA</sequence>
<accession>A0A4S8PJA3</accession>
<protein>
    <submittedName>
        <fullName evidence="2">Uncharacterized protein</fullName>
    </submittedName>
</protein>
<evidence type="ECO:0000313" key="2">
    <source>
        <dbReference type="EMBL" id="THV30768.1"/>
    </source>
</evidence>
<dbReference type="RefSeq" id="WP_136528631.1">
    <property type="nucleotide sequence ID" value="NZ_STGX01000003.1"/>
</dbReference>
<feature type="transmembrane region" description="Helical" evidence="1">
    <location>
        <begin position="23"/>
        <end position="45"/>
    </location>
</feature>
<feature type="transmembrane region" description="Helical" evidence="1">
    <location>
        <begin position="51"/>
        <end position="71"/>
    </location>
</feature>
<feature type="transmembrane region" description="Helical" evidence="1">
    <location>
        <begin position="163"/>
        <end position="186"/>
    </location>
</feature>
<dbReference type="OrthoDB" id="9861552at2"/>
<gene>
    <name evidence="2" type="ORF">E9998_05135</name>
</gene>